<gene>
    <name evidence="1" type="ORF">ACKQTC_05205</name>
</gene>
<evidence type="ECO:0000313" key="1">
    <source>
        <dbReference type="EMBL" id="MFM9413757.1"/>
    </source>
</evidence>
<reference evidence="1 2" key="1">
    <citation type="journal article" date="2016" name="Int. J. Syst. Evol. Microbiol.">
        <title>Peptococcus simiae sp. nov., isolated from rhesus macaque faeces and emended description of the genus Peptococcus.</title>
        <authorList>
            <person name="Shkoporov A.N."/>
            <person name="Efimov B.A."/>
            <person name="Kondova I."/>
            <person name="Ouwerling B."/>
            <person name="Chaplin A.V."/>
            <person name="Shcherbakova V.A."/>
            <person name="Langermans J.A.M."/>
        </authorList>
    </citation>
    <scope>NUCLEOTIDE SEQUENCE [LARGE SCALE GENOMIC DNA]</scope>
    <source>
        <strain evidence="1 2">M108</strain>
    </source>
</reference>
<accession>A0ABW9GYQ7</accession>
<protein>
    <submittedName>
        <fullName evidence="1">Uncharacterized protein</fullName>
    </submittedName>
</protein>
<organism evidence="1 2">
    <name type="scientific">Peptococcus simiae</name>
    <dbReference type="NCBI Taxonomy" id="1643805"/>
    <lineage>
        <taxon>Bacteria</taxon>
        <taxon>Bacillati</taxon>
        <taxon>Bacillota</taxon>
        <taxon>Clostridia</taxon>
        <taxon>Eubacteriales</taxon>
        <taxon>Peptococcaceae</taxon>
        <taxon>Peptococcus</taxon>
    </lineage>
</organism>
<comment type="caution">
    <text evidence="1">The sequence shown here is derived from an EMBL/GenBank/DDBJ whole genome shotgun (WGS) entry which is preliminary data.</text>
</comment>
<dbReference type="Proteomes" id="UP001631949">
    <property type="component" value="Unassembled WGS sequence"/>
</dbReference>
<proteinExistence type="predicted"/>
<dbReference type="RefSeq" id="WP_408977373.1">
    <property type="nucleotide sequence ID" value="NZ_JBJUVG010000006.1"/>
</dbReference>
<dbReference type="EMBL" id="JBJUVG010000006">
    <property type="protein sequence ID" value="MFM9413757.1"/>
    <property type="molecule type" value="Genomic_DNA"/>
</dbReference>
<sequence length="95" mass="10233">MQTVEVYQCELDKSIPLEYIGTVKYSGASFGVEGLTSGKEYVIVKNRSGLLAVVDDSEEDYLYDLSNPRPADGTSPGGKFKIVDDPLGILAGLVE</sequence>
<keyword evidence="2" id="KW-1185">Reference proteome</keyword>
<name>A0ABW9GYQ7_9FIRM</name>
<evidence type="ECO:0000313" key="2">
    <source>
        <dbReference type="Proteomes" id="UP001631949"/>
    </source>
</evidence>